<proteinExistence type="predicted"/>
<accession>A0A4P6WZD1</accession>
<dbReference type="SUPFAM" id="SSF53756">
    <property type="entry name" value="UDP-Glycosyltransferase/glycogen phosphorylase"/>
    <property type="match status" value="1"/>
</dbReference>
<gene>
    <name evidence="2" type="ORF">HPF_17890</name>
</gene>
<dbReference type="Gene3D" id="3.40.50.2000">
    <property type="entry name" value="Glycogen Phosphorylase B"/>
    <property type="match status" value="1"/>
</dbReference>
<evidence type="ECO:0000313" key="2">
    <source>
        <dbReference type="EMBL" id="QBM29572.1"/>
    </source>
</evidence>
<reference evidence="2 3" key="1">
    <citation type="submission" date="2019-03" db="EMBL/GenBank/DDBJ databases">
        <authorList>
            <person name="Sebastian G."/>
            <person name="Baumann P."/>
            <person name="Ruckert C."/>
            <person name="Kalinowski J."/>
            <person name="Nebel B."/>
            <person name="Takors R."/>
            <person name="Blombach B."/>
        </authorList>
    </citation>
    <scope>NUCLEOTIDE SEQUENCE [LARGE SCALE GENOMIC DNA]</scope>
    <source>
        <strain evidence="2 3">DSM 1084</strain>
    </source>
</reference>
<dbReference type="GO" id="GO:0016757">
    <property type="term" value="F:glycosyltransferase activity"/>
    <property type="evidence" value="ECO:0007669"/>
    <property type="project" value="InterPro"/>
</dbReference>
<feature type="domain" description="Glycosyl transferase family 1" evidence="1">
    <location>
        <begin position="476"/>
        <end position="600"/>
    </location>
</feature>
<sequence length="669" mass="75867">MAAIRPDLRHLDLARLTDRIALYAFWESRLHREYPELEWRLTTGDMTHLGEYDVSRFLADGGTGLSSALQGNWPTQLDLMPGFEAYSRHADIDTAAFKEALPLPLQLIWNDRPDLQASHDIRSDEGRIGFLRWWFHFGHLEHLRVRWSLASDLNALDWHVQGRLPWPRFLSLIVDGRSDLDKSRFAPLTEDNWFNGLAWWLRSGCAEFGVPSWSLMWLTDLRQHLHQVATSFDACAPENGRCAKPLPYVPFRVFSSRADLRQAFDLSQPTGCDALLAWWAAHGVREYGPLESLFHNPLDEQPGMNIVGYARSVIGIAEDVRMAAQSARLAGIPFAVIDAPMPGPQKADFSLDDHIVERPQWPVSLYCLPPTETIRLGMEGGRTLLDSGTYNIGGWHWELPVWPDHLAGVIDSVDELWVYSDFVRQAFANRTDKPVRKMPLAVELPDSPAPNRSLFGLPNHRFLFLVMFDGNSWLSRKNPLAAVQAFKKAFRTDQGVGLVIKAITLDRGSEAWQAIEQEIGGDPRVSVIDRTMQRVELVQLMSSCNAYVSLHRSEGFGRIIAESMLLGIPTVTTAFSGNADFCTPETSYLVQGPLVALTSKDYIFHQGQYWCDPDVTQAAEQMQRLVEHRQEAARLVQKAQDNIRQHYSSRAVAEAYRLRLRELRQAHLI</sequence>
<dbReference type="EMBL" id="CP037867">
    <property type="protein sequence ID" value="QBM29572.1"/>
    <property type="molecule type" value="Genomic_DNA"/>
</dbReference>
<organism evidence="2 3">
    <name type="scientific">Hydrogenophaga pseudoflava</name>
    <name type="common">Pseudomonas carboxydoflava</name>
    <dbReference type="NCBI Taxonomy" id="47421"/>
    <lineage>
        <taxon>Bacteria</taxon>
        <taxon>Pseudomonadati</taxon>
        <taxon>Pseudomonadota</taxon>
        <taxon>Betaproteobacteria</taxon>
        <taxon>Burkholderiales</taxon>
        <taxon>Comamonadaceae</taxon>
        <taxon>Hydrogenophaga</taxon>
    </lineage>
</organism>
<dbReference type="Proteomes" id="UP000293912">
    <property type="component" value="Chromosome"/>
</dbReference>
<dbReference type="PANTHER" id="PTHR46656:SF3">
    <property type="entry name" value="PUTATIVE-RELATED"/>
    <property type="match status" value="1"/>
</dbReference>
<dbReference type="Pfam" id="PF00534">
    <property type="entry name" value="Glycos_transf_1"/>
    <property type="match status" value="1"/>
</dbReference>
<dbReference type="InterPro" id="IPR001296">
    <property type="entry name" value="Glyco_trans_1"/>
</dbReference>
<dbReference type="CDD" id="cd03801">
    <property type="entry name" value="GT4_PimA-like"/>
    <property type="match status" value="1"/>
</dbReference>
<evidence type="ECO:0000259" key="1">
    <source>
        <dbReference type="Pfam" id="PF00534"/>
    </source>
</evidence>
<keyword evidence="3" id="KW-1185">Reference proteome</keyword>
<name>A0A4P6WZD1_HYDPS</name>
<dbReference type="PANTHER" id="PTHR46656">
    <property type="entry name" value="PUTATIVE-RELATED"/>
    <property type="match status" value="1"/>
</dbReference>
<evidence type="ECO:0000313" key="3">
    <source>
        <dbReference type="Proteomes" id="UP000293912"/>
    </source>
</evidence>
<dbReference type="KEGG" id="hpse:HPF_17890"/>
<dbReference type="RefSeq" id="WP_165961739.1">
    <property type="nucleotide sequence ID" value="NZ_CP037867.1"/>
</dbReference>
<keyword evidence="2" id="KW-0808">Transferase</keyword>
<protein>
    <submittedName>
        <fullName evidence="2">Glycosyl transferases group 1</fullName>
    </submittedName>
</protein>
<dbReference type="AlphaFoldDB" id="A0A4P6WZD1"/>